<keyword evidence="3" id="KW-0847">Vitamin C</keyword>
<proteinExistence type="inferred from homology"/>
<comment type="similarity">
    <text evidence="1 5">Belongs to the iron/ascorbate-dependent oxidoreductase family.</text>
</comment>
<dbReference type="InterPro" id="IPR027443">
    <property type="entry name" value="IPNS-like_sf"/>
</dbReference>
<dbReference type="GO" id="GO:0046872">
    <property type="term" value="F:metal ion binding"/>
    <property type="evidence" value="ECO:0007669"/>
    <property type="project" value="UniProtKB-KW"/>
</dbReference>
<gene>
    <name evidence="7" type="ORF">VNO78_11554</name>
</gene>
<dbReference type="PROSITE" id="PS51471">
    <property type="entry name" value="FE2OG_OXY"/>
    <property type="match status" value="1"/>
</dbReference>
<dbReference type="GO" id="GO:0031418">
    <property type="term" value="F:L-ascorbic acid binding"/>
    <property type="evidence" value="ECO:0007669"/>
    <property type="project" value="UniProtKB-KW"/>
</dbReference>
<dbReference type="Gene3D" id="2.60.120.330">
    <property type="entry name" value="B-lactam Antibiotic, Isopenicillin N Synthase, Chain"/>
    <property type="match status" value="1"/>
</dbReference>
<comment type="caution">
    <text evidence="7">The sequence shown here is derived from an EMBL/GenBank/DDBJ whole genome shotgun (WGS) entry which is preliminary data.</text>
</comment>
<dbReference type="InterPro" id="IPR044861">
    <property type="entry name" value="IPNS-like_FE2OG_OXY"/>
</dbReference>
<dbReference type="SUPFAM" id="SSF51197">
    <property type="entry name" value="Clavaminate synthase-like"/>
    <property type="match status" value="1"/>
</dbReference>
<name>A0AAN9SUD0_PSOTE</name>
<sequence length="395" mass="44405">MNRLREHIRRNLIGSILVTYVQFTPLSSLSLSSNMASTASDVTQVQSNKTTRFTSVKALTESPELTSLPPSYTYTTNPDDEIVEDPHEDDPIPIIDYSLLVTGTRDQRAKALRDLDQACEDWGFFILINHSLSKGIMENMIDNVFAFFNLREEEKQEYAGKDVMDPIRYGTSSNVSMDKVLFWRDFLKIVVHPEFHSPHKPLGFREASAEYCRRTWKVGKELLKGISENLGLEGNYMENAMNLDSGFQMIAANLYPPCPQPELAMGIPPHSDHGLLNLLMQNGVSGLQVLHNGKWINVTSTADCFLVFVSDHLEVVSNGKYKSVLHRAVVSNKATRMSLAIVIAPSLETVVEPAKELLDNESNPAAYVGMKHRDYMQLQRSNRLNGKSVLDKVKI</sequence>
<evidence type="ECO:0000313" key="7">
    <source>
        <dbReference type="EMBL" id="KAK7400348.1"/>
    </source>
</evidence>
<dbReference type="FunFam" id="2.60.120.330:FF:000134">
    <property type="entry name" value="Uncharacterized protein"/>
    <property type="match status" value="1"/>
</dbReference>
<feature type="domain" description="Fe2OG dioxygenase" evidence="6">
    <location>
        <begin position="245"/>
        <end position="345"/>
    </location>
</feature>
<dbReference type="GO" id="GO:0016491">
    <property type="term" value="F:oxidoreductase activity"/>
    <property type="evidence" value="ECO:0007669"/>
    <property type="project" value="UniProtKB-KW"/>
</dbReference>
<keyword evidence="2 5" id="KW-0479">Metal-binding</keyword>
<dbReference type="Pfam" id="PF03171">
    <property type="entry name" value="2OG-FeII_Oxy"/>
    <property type="match status" value="1"/>
</dbReference>
<evidence type="ECO:0000256" key="2">
    <source>
        <dbReference type="ARBA" id="ARBA00022723"/>
    </source>
</evidence>
<keyword evidence="4 5" id="KW-0408">Iron</keyword>
<dbReference type="Proteomes" id="UP001386955">
    <property type="component" value="Unassembled WGS sequence"/>
</dbReference>
<evidence type="ECO:0000256" key="1">
    <source>
        <dbReference type="ARBA" id="ARBA00008056"/>
    </source>
</evidence>
<evidence type="ECO:0000259" key="6">
    <source>
        <dbReference type="PROSITE" id="PS51471"/>
    </source>
</evidence>
<keyword evidence="8" id="KW-1185">Reference proteome</keyword>
<dbReference type="PANTHER" id="PTHR47991">
    <property type="entry name" value="OXOGLUTARATE/IRON-DEPENDENT DIOXYGENASE"/>
    <property type="match status" value="1"/>
</dbReference>
<dbReference type="EMBL" id="JAYMYS010000003">
    <property type="protein sequence ID" value="KAK7400348.1"/>
    <property type="molecule type" value="Genomic_DNA"/>
</dbReference>
<protein>
    <recommendedName>
        <fullName evidence="6">Fe2OG dioxygenase domain-containing protein</fullName>
    </recommendedName>
</protein>
<dbReference type="InterPro" id="IPR050295">
    <property type="entry name" value="Plant_2OG-oxidoreductases"/>
</dbReference>
<dbReference type="Pfam" id="PF14226">
    <property type="entry name" value="DIOX_N"/>
    <property type="match status" value="1"/>
</dbReference>
<dbReference type="InterPro" id="IPR005123">
    <property type="entry name" value="Oxoglu/Fe-dep_dioxygenase_dom"/>
</dbReference>
<organism evidence="7 8">
    <name type="scientific">Psophocarpus tetragonolobus</name>
    <name type="common">Winged bean</name>
    <name type="synonym">Dolichos tetragonolobus</name>
    <dbReference type="NCBI Taxonomy" id="3891"/>
    <lineage>
        <taxon>Eukaryota</taxon>
        <taxon>Viridiplantae</taxon>
        <taxon>Streptophyta</taxon>
        <taxon>Embryophyta</taxon>
        <taxon>Tracheophyta</taxon>
        <taxon>Spermatophyta</taxon>
        <taxon>Magnoliopsida</taxon>
        <taxon>eudicotyledons</taxon>
        <taxon>Gunneridae</taxon>
        <taxon>Pentapetalae</taxon>
        <taxon>rosids</taxon>
        <taxon>fabids</taxon>
        <taxon>Fabales</taxon>
        <taxon>Fabaceae</taxon>
        <taxon>Papilionoideae</taxon>
        <taxon>50 kb inversion clade</taxon>
        <taxon>NPAAA clade</taxon>
        <taxon>indigoferoid/millettioid clade</taxon>
        <taxon>Phaseoleae</taxon>
        <taxon>Psophocarpus</taxon>
    </lineage>
</organism>
<evidence type="ECO:0000256" key="5">
    <source>
        <dbReference type="RuleBase" id="RU003682"/>
    </source>
</evidence>
<evidence type="ECO:0000256" key="3">
    <source>
        <dbReference type="ARBA" id="ARBA00022896"/>
    </source>
</evidence>
<dbReference type="AlphaFoldDB" id="A0AAN9SUD0"/>
<evidence type="ECO:0000256" key="4">
    <source>
        <dbReference type="ARBA" id="ARBA00023004"/>
    </source>
</evidence>
<evidence type="ECO:0000313" key="8">
    <source>
        <dbReference type="Proteomes" id="UP001386955"/>
    </source>
</evidence>
<keyword evidence="5" id="KW-0560">Oxidoreductase</keyword>
<accession>A0AAN9SUD0</accession>
<dbReference type="InterPro" id="IPR026992">
    <property type="entry name" value="DIOX_N"/>
</dbReference>
<reference evidence="7 8" key="1">
    <citation type="submission" date="2024-01" db="EMBL/GenBank/DDBJ databases">
        <title>The genomes of 5 underutilized Papilionoideae crops provide insights into root nodulation and disease resistanc.</title>
        <authorList>
            <person name="Jiang F."/>
        </authorList>
    </citation>
    <scope>NUCLEOTIDE SEQUENCE [LARGE SCALE GENOMIC DNA]</scope>
    <source>
        <strain evidence="7">DUOXIRENSHENG_FW03</strain>
        <tissue evidence="7">Leaves</tissue>
    </source>
</reference>